<dbReference type="InterPro" id="IPR013126">
    <property type="entry name" value="Hsp_70_fam"/>
</dbReference>
<dbReference type="Proteomes" id="UP000069241">
    <property type="component" value="Chromosome"/>
</dbReference>
<sequence>MKIIGIDLGTTNTYLYGVEKGDAAPAPVTLPRISDENGCIATVVLYQDDKPCLIGNIAESEYHTNRARLASRTLRSQFKPEIAHGGSEAMRWMTDFLHELRAALPDGVLEPDTRVYVGTPSRTREDFGLNLAQCFVRAGWPRPTFVRESDAAMISCLQSGAIDIDDIENEVLILDFGGGTCDFTLLESMDVLQNDGDPLFGGRLFDDLLFQVFCRDNALFREELPGSGCEYYIHWIQCKAEKERFSDAAARDENCKVSLHASWRDAHGIRKDAYIHDYTREAFIRDAENYTATDGLLAMLGRYADRGGLSPQAQDMLRGKQIGLLSWFRSILHSIRDHRHISKVILTGGSSRWFFVRDMVKEVFPAASCGMSGRTYEDIAYGLALYPVLSESHAAVRLLLEEKAGAFADEACAFVQRIFAKHARLAVRLCTERIVDRDIMPVLEEAQKTRKTVEQLEQDFADNIRNDAGLLAIIEEKSETLRAEIEYELRQRFRAWLRRNGVFLVPRVDFPARALSRDFFDAISVKVSRLGFLNIMDFMATAVLPGIAAYAVAGAIAHTGEAVSAVLGGSLAFAGTWGLGKVAKNFLWKRKLPKFFLTEKNRRKIIEKNKAYIEEALGKAFAEVQDGLADETERKIRHALSSMLARLTVLNQVRCARP</sequence>
<keyword evidence="6" id="KW-1185">Reference proteome</keyword>
<accession>A0A109W4L9</accession>
<organism evidence="5 6">
    <name type="scientific">Desulfovibrio fairfieldensis</name>
    <dbReference type="NCBI Taxonomy" id="44742"/>
    <lineage>
        <taxon>Bacteria</taxon>
        <taxon>Pseudomonadati</taxon>
        <taxon>Thermodesulfobacteriota</taxon>
        <taxon>Desulfovibrionia</taxon>
        <taxon>Desulfovibrionales</taxon>
        <taxon>Desulfovibrionaceae</taxon>
        <taxon>Desulfovibrio</taxon>
    </lineage>
</organism>
<dbReference type="EMBL" id="CP014229">
    <property type="protein sequence ID" value="AMD90649.1"/>
    <property type="molecule type" value="Genomic_DNA"/>
</dbReference>
<dbReference type="InterPro" id="IPR018181">
    <property type="entry name" value="Heat_shock_70_CS"/>
</dbReference>
<dbReference type="SUPFAM" id="SSF53067">
    <property type="entry name" value="Actin-like ATPase domain"/>
    <property type="match status" value="2"/>
</dbReference>
<comment type="similarity">
    <text evidence="1 4">Belongs to the heat shock protein 70 family.</text>
</comment>
<dbReference type="InterPro" id="IPR043129">
    <property type="entry name" value="ATPase_NBD"/>
</dbReference>
<dbReference type="KEGG" id="dfi:AXF13_11255"/>
<reference evidence="6" key="1">
    <citation type="submission" date="2016-02" db="EMBL/GenBank/DDBJ databases">
        <authorList>
            <person name="Holder M.E."/>
            <person name="Ajami N.J."/>
            <person name="Petrosino J.F."/>
        </authorList>
    </citation>
    <scope>NUCLEOTIDE SEQUENCE [LARGE SCALE GENOMIC DNA]</scope>
    <source>
        <strain evidence="6">CCUG 45958</strain>
    </source>
</reference>
<dbReference type="PANTHER" id="PTHR19375">
    <property type="entry name" value="HEAT SHOCK PROTEIN 70KDA"/>
    <property type="match status" value="1"/>
</dbReference>
<dbReference type="AlphaFoldDB" id="A0A109W4L9"/>
<dbReference type="GO" id="GO:0005524">
    <property type="term" value="F:ATP binding"/>
    <property type="evidence" value="ECO:0007669"/>
    <property type="project" value="UniProtKB-KW"/>
</dbReference>
<proteinExistence type="inferred from homology"/>
<dbReference type="CDD" id="cd10170">
    <property type="entry name" value="ASKHA_NBD_HSP70"/>
    <property type="match status" value="1"/>
</dbReference>
<dbReference type="PROSITE" id="PS00329">
    <property type="entry name" value="HSP70_2"/>
    <property type="match status" value="1"/>
</dbReference>
<dbReference type="STRING" id="44742.AXF13_11255"/>
<evidence type="ECO:0000256" key="1">
    <source>
        <dbReference type="ARBA" id="ARBA00007381"/>
    </source>
</evidence>
<evidence type="ECO:0000256" key="2">
    <source>
        <dbReference type="ARBA" id="ARBA00022741"/>
    </source>
</evidence>
<dbReference type="RefSeq" id="WP_062253332.1">
    <property type="nucleotide sequence ID" value="NZ_CP014229.1"/>
</dbReference>
<gene>
    <name evidence="5" type="ORF">AXF13_11255</name>
</gene>
<dbReference type="GO" id="GO:0140662">
    <property type="term" value="F:ATP-dependent protein folding chaperone"/>
    <property type="evidence" value="ECO:0007669"/>
    <property type="project" value="InterPro"/>
</dbReference>
<keyword evidence="2 4" id="KW-0547">Nucleotide-binding</keyword>
<dbReference type="Gene3D" id="3.30.420.40">
    <property type="match status" value="2"/>
</dbReference>
<keyword evidence="3 4" id="KW-0067">ATP-binding</keyword>
<evidence type="ECO:0000313" key="6">
    <source>
        <dbReference type="Proteomes" id="UP000069241"/>
    </source>
</evidence>
<name>A0A109W4L9_9BACT</name>
<evidence type="ECO:0000256" key="3">
    <source>
        <dbReference type="ARBA" id="ARBA00022840"/>
    </source>
</evidence>
<evidence type="ECO:0000256" key="4">
    <source>
        <dbReference type="RuleBase" id="RU003322"/>
    </source>
</evidence>
<evidence type="ECO:0000313" key="5">
    <source>
        <dbReference type="EMBL" id="AMD90649.1"/>
    </source>
</evidence>
<protein>
    <submittedName>
        <fullName evidence="5">Molecular chaperone</fullName>
    </submittedName>
</protein>